<sequence length="111" mass="12899">MACALGLIHGNIHMNGLDWDRTKEEVTLSGCCPTYFKMRSDEAFLQITTAENRLFEYRSTESVPVRKFKIQSWLGCLKNLRDLENATKKKFKTGSNVMSIILAIKYWRMMK</sequence>
<dbReference type="EMBL" id="BGPR01000008">
    <property type="protein sequence ID" value="GBL75536.1"/>
    <property type="molecule type" value="Genomic_DNA"/>
</dbReference>
<proteinExistence type="predicted"/>
<name>A0A4Y2A8I1_ARAVE</name>
<comment type="caution">
    <text evidence="1">The sequence shown here is derived from an EMBL/GenBank/DDBJ whole genome shotgun (WGS) entry which is preliminary data.</text>
</comment>
<reference evidence="1 2" key="1">
    <citation type="journal article" date="2019" name="Sci. Rep.">
        <title>Orb-weaving spider Araneus ventricosus genome elucidates the spidroin gene catalogue.</title>
        <authorList>
            <person name="Kono N."/>
            <person name="Nakamura H."/>
            <person name="Ohtoshi R."/>
            <person name="Moran D.A.P."/>
            <person name="Shinohara A."/>
            <person name="Yoshida Y."/>
            <person name="Fujiwara M."/>
            <person name="Mori M."/>
            <person name="Tomita M."/>
            <person name="Arakawa K."/>
        </authorList>
    </citation>
    <scope>NUCLEOTIDE SEQUENCE [LARGE SCALE GENOMIC DNA]</scope>
</reference>
<protein>
    <submittedName>
        <fullName evidence="1">Uncharacterized protein</fullName>
    </submittedName>
</protein>
<gene>
    <name evidence="1" type="ORF">AVEN_154879_1</name>
</gene>
<organism evidence="1 2">
    <name type="scientific">Araneus ventricosus</name>
    <name type="common">Orbweaver spider</name>
    <name type="synonym">Epeira ventricosa</name>
    <dbReference type="NCBI Taxonomy" id="182803"/>
    <lineage>
        <taxon>Eukaryota</taxon>
        <taxon>Metazoa</taxon>
        <taxon>Ecdysozoa</taxon>
        <taxon>Arthropoda</taxon>
        <taxon>Chelicerata</taxon>
        <taxon>Arachnida</taxon>
        <taxon>Araneae</taxon>
        <taxon>Araneomorphae</taxon>
        <taxon>Entelegynae</taxon>
        <taxon>Araneoidea</taxon>
        <taxon>Araneidae</taxon>
        <taxon>Araneus</taxon>
    </lineage>
</organism>
<evidence type="ECO:0000313" key="1">
    <source>
        <dbReference type="EMBL" id="GBL75536.1"/>
    </source>
</evidence>
<keyword evidence="2" id="KW-1185">Reference proteome</keyword>
<accession>A0A4Y2A8I1</accession>
<evidence type="ECO:0000313" key="2">
    <source>
        <dbReference type="Proteomes" id="UP000499080"/>
    </source>
</evidence>
<dbReference type="Proteomes" id="UP000499080">
    <property type="component" value="Unassembled WGS sequence"/>
</dbReference>
<dbReference type="AlphaFoldDB" id="A0A4Y2A8I1"/>